<evidence type="ECO:0000313" key="1">
    <source>
        <dbReference type="EMBL" id="KXS98018.1"/>
    </source>
</evidence>
<dbReference type="AlphaFoldDB" id="A0A139H6M8"/>
<gene>
    <name evidence="1" type="ORF">AC579_1623</name>
</gene>
<organism evidence="1 2">
    <name type="scientific">Pseudocercospora musae</name>
    <dbReference type="NCBI Taxonomy" id="113226"/>
    <lineage>
        <taxon>Eukaryota</taxon>
        <taxon>Fungi</taxon>
        <taxon>Dikarya</taxon>
        <taxon>Ascomycota</taxon>
        <taxon>Pezizomycotina</taxon>
        <taxon>Dothideomycetes</taxon>
        <taxon>Dothideomycetidae</taxon>
        <taxon>Mycosphaerellales</taxon>
        <taxon>Mycosphaerellaceae</taxon>
        <taxon>Pseudocercospora</taxon>
    </lineage>
</organism>
<proteinExistence type="predicted"/>
<sequence>MSSSSSSLLLTNNMRSLIIATTAFALITSAVYTGDHCDCSQLASCQKGKALGCVLIGQSAMNQGAPNCVDKTTSCGSTCESAGYKWSYVKHKMCL</sequence>
<dbReference type="Proteomes" id="UP000073492">
    <property type="component" value="Unassembled WGS sequence"/>
</dbReference>
<dbReference type="EMBL" id="LFZO01000759">
    <property type="protein sequence ID" value="KXS98018.1"/>
    <property type="molecule type" value="Genomic_DNA"/>
</dbReference>
<name>A0A139H6M8_9PEZI</name>
<keyword evidence="2" id="KW-1185">Reference proteome</keyword>
<comment type="caution">
    <text evidence="1">The sequence shown here is derived from an EMBL/GenBank/DDBJ whole genome shotgun (WGS) entry which is preliminary data.</text>
</comment>
<evidence type="ECO:0000313" key="2">
    <source>
        <dbReference type="Proteomes" id="UP000073492"/>
    </source>
</evidence>
<reference evidence="1 2" key="1">
    <citation type="submission" date="2015-07" db="EMBL/GenBank/DDBJ databases">
        <title>Comparative genomics of the Sigatoka disease complex on banana suggests a link between parallel evolutionary changes in Pseudocercospora fijiensis and Pseudocercospora eumusae and increased virulence on the banana host.</title>
        <authorList>
            <person name="Chang T.-C."/>
            <person name="Salvucci A."/>
            <person name="Crous P.W."/>
            <person name="Stergiopoulos I."/>
        </authorList>
    </citation>
    <scope>NUCLEOTIDE SEQUENCE [LARGE SCALE GENOMIC DNA]</scope>
    <source>
        <strain evidence="1 2">CBS 116634</strain>
    </source>
</reference>
<protein>
    <submittedName>
        <fullName evidence="1">Uncharacterized protein</fullName>
    </submittedName>
</protein>
<accession>A0A139H6M8</accession>